<evidence type="ECO:0000256" key="1">
    <source>
        <dbReference type="ARBA" id="ARBA00004651"/>
    </source>
</evidence>
<keyword evidence="6 8" id="KW-0472">Membrane</keyword>
<dbReference type="PANTHER" id="PTHR30561">
    <property type="entry name" value="SMR FAMILY PROTON-DEPENDENT DRUG EFFLUX TRANSPORTER SUGE"/>
    <property type="match status" value="1"/>
</dbReference>
<dbReference type="Proteomes" id="UP000028875">
    <property type="component" value="Unassembled WGS sequence"/>
</dbReference>
<evidence type="ECO:0000256" key="4">
    <source>
        <dbReference type="ARBA" id="ARBA00022692"/>
    </source>
</evidence>
<dbReference type="PANTHER" id="PTHR30561:SF0">
    <property type="entry name" value="GUANIDINIUM EXPORTER"/>
    <property type="match status" value="1"/>
</dbReference>
<keyword evidence="4 7" id="KW-0812">Transmembrane</keyword>
<dbReference type="Pfam" id="PF00893">
    <property type="entry name" value="Multi_Drug_Res"/>
    <property type="match status" value="1"/>
</dbReference>
<dbReference type="EMBL" id="CCDP010000001">
    <property type="protein sequence ID" value="CDQ37895.1"/>
    <property type="molecule type" value="Genomic_DNA"/>
</dbReference>
<evidence type="ECO:0000313" key="9">
    <source>
        <dbReference type="EMBL" id="CDQ37895.1"/>
    </source>
</evidence>
<keyword evidence="2" id="KW-0813">Transport</keyword>
<dbReference type="Gene3D" id="1.10.3730.20">
    <property type="match status" value="1"/>
</dbReference>
<dbReference type="InterPro" id="IPR045324">
    <property type="entry name" value="Small_multidrug_res"/>
</dbReference>
<name>A0A024Q6Q4_9BACI</name>
<dbReference type="OrthoDB" id="21828at2"/>
<feature type="transmembrane region" description="Helical" evidence="8">
    <location>
        <begin position="61"/>
        <end position="79"/>
    </location>
</feature>
<dbReference type="GO" id="GO:0022857">
    <property type="term" value="F:transmembrane transporter activity"/>
    <property type="evidence" value="ECO:0007669"/>
    <property type="project" value="InterPro"/>
</dbReference>
<evidence type="ECO:0000256" key="6">
    <source>
        <dbReference type="ARBA" id="ARBA00023136"/>
    </source>
</evidence>
<dbReference type="RefSeq" id="WP_021290231.1">
    <property type="nucleotide sequence ID" value="NZ_BNER01000001.1"/>
</dbReference>
<evidence type="ECO:0000313" key="10">
    <source>
        <dbReference type="Proteomes" id="UP000028875"/>
    </source>
</evidence>
<dbReference type="AlphaFoldDB" id="A0A024Q6Q4"/>
<protein>
    <submittedName>
        <fullName evidence="9">Multidrug resistance protein YkkD</fullName>
    </submittedName>
</protein>
<comment type="subcellular location">
    <subcellularLocation>
        <location evidence="1 7">Cell membrane</location>
        <topology evidence="1 7">Multi-pass membrane protein</topology>
    </subcellularLocation>
</comment>
<dbReference type="eggNOG" id="COG2076">
    <property type="taxonomic scope" value="Bacteria"/>
</dbReference>
<dbReference type="GO" id="GO:0005886">
    <property type="term" value="C:plasma membrane"/>
    <property type="evidence" value="ECO:0007669"/>
    <property type="project" value="UniProtKB-SubCell"/>
</dbReference>
<dbReference type="SUPFAM" id="SSF103481">
    <property type="entry name" value="Multidrug resistance efflux transporter EmrE"/>
    <property type="match status" value="1"/>
</dbReference>
<feature type="transmembrane region" description="Helical" evidence="8">
    <location>
        <begin position="34"/>
        <end position="54"/>
    </location>
</feature>
<evidence type="ECO:0000256" key="2">
    <source>
        <dbReference type="ARBA" id="ARBA00022448"/>
    </source>
</evidence>
<reference evidence="10" key="2">
    <citation type="submission" date="2014-05" db="EMBL/GenBank/DDBJ databases">
        <title>Draft genome sequence of Virgibacillus massiliensis Vm-5.</title>
        <authorList>
            <person name="Khelaifia S."/>
            <person name="Croce O."/>
            <person name="Lagier J.C."/>
            <person name="Raoult D."/>
        </authorList>
    </citation>
    <scope>NUCLEOTIDE SEQUENCE [LARGE SCALE GENOMIC DNA]</scope>
    <source>
        <strain evidence="10">Vm-5</strain>
    </source>
</reference>
<dbReference type="InterPro" id="IPR000390">
    <property type="entry name" value="Small_drug/metabolite_transptr"/>
</dbReference>
<accession>A0A024Q6Q4</accession>
<evidence type="ECO:0000256" key="5">
    <source>
        <dbReference type="ARBA" id="ARBA00022989"/>
    </source>
</evidence>
<dbReference type="STRING" id="1462526.BN990_00160"/>
<keyword evidence="5 8" id="KW-1133">Transmembrane helix</keyword>
<comment type="caution">
    <text evidence="9">The sequence shown here is derived from an EMBL/GenBank/DDBJ whole genome shotgun (WGS) entry which is preliminary data.</text>
</comment>
<reference evidence="9 10" key="1">
    <citation type="submission" date="2014-03" db="EMBL/GenBank/DDBJ databases">
        <authorList>
            <person name="Urmite Genomes U."/>
        </authorList>
    </citation>
    <scope>NUCLEOTIDE SEQUENCE [LARGE SCALE GENOMIC DNA]</scope>
    <source>
        <strain evidence="9 10">Vm-5</strain>
    </source>
</reference>
<comment type="similarity">
    <text evidence="7">Belongs to the drug/metabolite transporter (DMT) superfamily. Small multidrug resistance (SMR) (TC 2.A.7.1) family.</text>
</comment>
<proteinExistence type="inferred from homology"/>
<evidence type="ECO:0000256" key="7">
    <source>
        <dbReference type="RuleBase" id="RU003942"/>
    </source>
</evidence>
<keyword evidence="3" id="KW-1003">Cell membrane</keyword>
<keyword evidence="10" id="KW-1185">Reference proteome</keyword>
<sequence length="104" mass="11106">MGWLFIACAALFEMIGVLGLRLYSQDKTVRNGLLYLGGLGASFVFLYASFSYLLVSVAYSVFIGIGTAGAVIMNMVFFGESTNKYRIASLIAIITGVTGLKALS</sequence>
<evidence type="ECO:0000256" key="3">
    <source>
        <dbReference type="ARBA" id="ARBA00022475"/>
    </source>
</evidence>
<dbReference type="InterPro" id="IPR037185">
    <property type="entry name" value="EmrE-like"/>
</dbReference>
<organism evidence="9 10">
    <name type="scientific">Virgibacillus massiliensis</name>
    <dbReference type="NCBI Taxonomy" id="1462526"/>
    <lineage>
        <taxon>Bacteria</taxon>
        <taxon>Bacillati</taxon>
        <taxon>Bacillota</taxon>
        <taxon>Bacilli</taxon>
        <taxon>Bacillales</taxon>
        <taxon>Bacillaceae</taxon>
        <taxon>Virgibacillus</taxon>
    </lineage>
</organism>
<evidence type="ECO:0000256" key="8">
    <source>
        <dbReference type="SAM" id="Phobius"/>
    </source>
</evidence>
<gene>
    <name evidence="9" type="primary">ykkD_1</name>
    <name evidence="9" type="ORF">BN990_00160</name>
</gene>